<feature type="chain" id="PRO_5001829235" evidence="1">
    <location>
        <begin position="21"/>
        <end position="135"/>
    </location>
</feature>
<dbReference type="OrthoDB" id="10295753at2759"/>
<gene>
    <name evidence="2" type="ORF">X975_09440</name>
</gene>
<keyword evidence="1" id="KW-0732">Signal</keyword>
<dbReference type="Proteomes" id="UP000054359">
    <property type="component" value="Unassembled WGS sequence"/>
</dbReference>
<evidence type="ECO:0000313" key="3">
    <source>
        <dbReference type="Proteomes" id="UP000054359"/>
    </source>
</evidence>
<accession>A0A087T1U2</accession>
<protein>
    <submittedName>
        <fullName evidence="2">Uncharacterized protein</fullName>
    </submittedName>
</protein>
<feature type="signal peptide" evidence="1">
    <location>
        <begin position="1"/>
        <end position="20"/>
    </location>
</feature>
<dbReference type="EMBL" id="KK113012">
    <property type="protein sequence ID" value="KFM59081.1"/>
    <property type="molecule type" value="Genomic_DNA"/>
</dbReference>
<name>A0A087T1U2_STEMI</name>
<proteinExistence type="predicted"/>
<sequence>MNTLQITVIALAIFVSSCTATYNENSLIIKHDPSYAYPNPLYVPPHSPHGTSVRYDIRYNPLKFGFSAPVAPLAVYSVPHDYPGHHTVAAAKVPTHIIGLPTTHPVGVPAAYVQSYSPLHAQSFIGRHFEPTYHH</sequence>
<reference evidence="2 3" key="1">
    <citation type="submission" date="2013-11" db="EMBL/GenBank/DDBJ databases">
        <title>Genome sequencing of Stegodyphus mimosarum.</title>
        <authorList>
            <person name="Bechsgaard J."/>
        </authorList>
    </citation>
    <scope>NUCLEOTIDE SEQUENCE [LARGE SCALE GENOMIC DNA]</scope>
</reference>
<organism evidence="2 3">
    <name type="scientific">Stegodyphus mimosarum</name>
    <name type="common">African social velvet spider</name>
    <dbReference type="NCBI Taxonomy" id="407821"/>
    <lineage>
        <taxon>Eukaryota</taxon>
        <taxon>Metazoa</taxon>
        <taxon>Ecdysozoa</taxon>
        <taxon>Arthropoda</taxon>
        <taxon>Chelicerata</taxon>
        <taxon>Arachnida</taxon>
        <taxon>Araneae</taxon>
        <taxon>Araneomorphae</taxon>
        <taxon>Entelegynae</taxon>
        <taxon>Eresoidea</taxon>
        <taxon>Eresidae</taxon>
        <taxon>Stegodyphus</taxon>
    </lineage>
</organism>
<evidence type="ECO:0000256" key="1">
    <source>
        <dbReference type="SAM" id="SignalP"/>
    </source>
</evidence>
<keyword evidence="3" id="KW-1185">Reference proteome</keyword>
<feature type="non-terminal residue" evidence="2">
    <location>
        <position position="135"/>
    </location>
</feature>
<evidence type="ECO:0000313" key="2">
    <source>
        <dbReference type="EMBL" id="KFM59081.1"/>
    </source>
</evidence>
<dbReference type="AlphaFoldDB" id="A0A087T1U2"/>